<evidence type="ECO:0000256" key="9">
    <source>
        <dbReference type="ARBA" id="ARBA00023012"/>
    </source>
</evidence>
<proteinExistence type="predicted"/>
<accession>A0A510XRD2</accession>
<keyword evidence="8 11" id="KW-1133">Transmembrane helix</keyword>
<dbReference type="PANTHER" id="PTHR45436:SF1">
    <property type="entry name" value="SENSOR PROTEIN QSEC"/>
    <property type="match status" value="1"/>
</dbReference>
<evidence type="ECO:0000256" key="10">
    <source>
        <dbReference type="ARBA" id="ARBA00023136"/>
    </source>
</evidence>
<evidence type="ECO:0000313" key="15">
    <source>
        <dbReference type="Proteomes" id="UP000321419"/>
    </source>
</evidence>
<keyword evidence="15" id="KW-1185">Reference proteome</keyword>
<dbReference type="GO" id="GO:0000155">
    <property type="term" value="F:phosphorelay sensor kinase activity"/>
    <property type="evidence" value="ECO:0007669"/>
    <property type="project" value="InterPro"/>
</dbReference>
<dbReference type="SUPFAM" id="SSF55874">
    <property type="entry name" value="ATPase domain of HSP90 chaperone/DNA topoisomerase II/histidine kinase"/>
    <property type="match status" value="1"/>
</dbReference>
<evidence type="ECO:0000256" key="5">
    <source>
        <dbReference type="ARBA" id="ARBA00022679"/>
    </source>
</evidence>
<feature type="domain" description="Histidine kinase" evidence="12">
    <location>
        <begin position="260"/>
        <end position="476"/>
    </location>
</feature>
<keyword evidence="4" id="KW-0597">Phosphoprotein</keyword>
<keyword evidence="10 11" id="KW-0472">Membrane</keyword>
<keyword evidence="5" id="KW-0808">Transferase</keyword>
<feature type="transmembrane region" description="Helical" evidence="11">
    <location>
        <begin position="12"/>
        <end position="32"/>
    </location>
</feature>
<dbReference type="PRINTS" id="PR00344">
    <property type="entry name" value="BCTRLSENSOR"/>
</dbReference>
<evidence type="ECO:0000256" key="6">
    <source>
        <dbReference type="ARBA" id="ARBA00022692"/>
    </source>
</evidence>
<keyword evidence="9" id="KW-0902">Two-component regulatory system</keyword>
<dbReference type="Pfam" id="PF08521">
    <property type="entry name" value="2CSK_N"/>
    <property type="match status" value="1"/>
</dbReference>
<evidence type="ECO:0000256" key="11">
    <source>
        <dbReference type="SAM" id="Phobius"/>
    </source>
</evidence>
<dbReference type="PROSITE" id="PS50885">
    <property type="entry name" value="HAMP"/>
    <property type="match status" value="1"/>
</dbReference>
<evidence type="ECO:0000256" key="3">
    <source>
        <dbReference type="ARBA" id="ARBA00012438"/>
    </source>
</evidence>
<dbReference type="InterPro" id="IPR003660">
    <property type="entry name" value="HAMP_dom"/>
</dbReference>
<dbReference type="SMART" id="SM00388">
    <property type="entry name" value="HisKA"/>
    <property type="match status" value="1"/>
</dbReference>
<sequence>MNSKTLPSIRRQLLTITIALMVIITLITYFMANNYSKNAAKISYDRLLASAALQIFENTNIDYHEVLVDLPSATFETLSMASNDRLVYQITQNKGEHLTGYEGLYGHILQKAGDQWQRAEYDPRDNLLIQFWEGDYKGENFRFILLSDKLYEVGESFDVNILIGQTTQARDQLAYEMNLNVIQMVILTFIIAIVLILIGVNQILRPIYSINKKIRKRSPTDLRPIDMSVPKEMADLISTINHFISQLEVSLNHLKRFTGEVAHQIRTPLAGLKSQAQNAIEESDEKTRTEQLNRVLYSTDLLDSTVTQLLNQATLAHRFHSQPLITLSLPELVKSVCRDVAVSAIQRGVIITYQGDENLMISGDSFALSQMLRNILENAIKFSPQNKEVNVSTELHSTEHGYIARLCVADQGVGVPDAQKQHVFERFYKSKGDPRAGSGLGLSIAKEVAQHHNAAIKLLDNTPSGLIFEINFPLMLTEDEH</sequence>
<feature type="domain" description="HAMP" evidence="13">
    <location>
        <begin position="201"/>
        <end position="252"/>
    </location>
</feature>
<dbReference type="InterPro" id="IPR004358">
    <property type="entry name" value="Sig_transdc_His_kin-like_C"/>
</dbReference>
<dbReference type="Gene3D" id="6.10.340.10">
    <property type="match status" value="1"/>
</dbReference>
<dbReference type="InterPro" id="IPR036890">
    <property type="entry name" value="HATPase_C_sf"/>
</dbReference>
<feature type="transmembrane region" description="Helical" evidence="11">
    <location>
        <begin position="181"/>
        <end position="204"/>
    </location>
</feature>
<evidence type="ECO:0000259" key="13">
    <source>
        <dbReference type="PROSITE" id="PS50885"/>
    </source>
</evidence>
<comment type="subcellular location">
    <subcellularLocation>
        <location evidence="2">Membrane</location>
    </subcellularLocation>
</comment>
<evidence type="ECO:0000256" key="4">
    <source>
        <dbReference type="ARBA" id="ARBA00022553"/>
    </source>
</evidence>
<dbReference type="InterPro" id="IPR036097">
    <property type="entry name" value="HisK_dim/P_sf"/>
</dbReference>
<dbReference type="EMBL" id="BJUM01000003">
    <property type="protein sequence ID" value="GEK53584.1"/>
    <property type="molecule type" value="Genomic_DNA"/>
</dbReference>
<comment type="caution">
    <text evidence="14">The sequence shown here is derived from an EMBL/GenBank/DDBJ whole genome shotgun (WGS) entry which is preliminary data.</text>
</comment>
<dbReference type="Proteomes" id="UP000321419">
    <property type="component" value="Unassembled WGS sequence"/>
</dbReference>
<dbReference type="Gene3D" id="1.10.287.130">
    <property type="match status" value="1"/>
</dbReference>
<dbReference type="GO" id="GO:0005886">
    <property type="term" value="C:plasma membrane"/>
    <property type="evidence" value="ECO:0007669"/>
    <property type="project" value="TreeGrafter"/>
</dbReference>
<name>A0A510XRD2_9GAMM</name>
<dbReference type="EC" id="2.7.13.3" evidence="3"/>
<dbReference type="AlphaFoldDB" id="A0A510XRD2"/>
<keyword evidence="6 11" id="KW-0812">Transmembrane</keyword>
<dbReference type="PANTHER" id="PTHR45436">
    <property type="entry name" value="SENSOR HISTIDINE KINASE YKOH"/>
    <property type="match status" value="1"/>
</dbReference>
<evidence type="ECO:0000256" key="7">
    <source>
        <dbReference type="ARBA" id="ARBA00022777"/>
    </source>
</evidence>
<dbReference type="CDD" id="cd00082">
    <property type="entry name" value="HisKA"/>
    <property type="match status" value="1"/>
</dbReference>
<evidence type="ECO:0000313" key="14">
    <source>
        <dbReference type="EMBL" id="GEK53584.1"/>
    </source>
</evidence>
<dbReference type="SUPFAM" id="SSF47384">
    <property type="entry name" value="Homodimeric domain of signal transducing histidine kinase"/>
    <property type="match status" value="1"/>
</dbReference>
<comment type="catalytic activity">
    <reaction evidence="1">
        <text>ATP + protein L-histidine = ADP + protein N-phospho-L-histidine.</text>
        <dbReference type="EC" id="2.7.13.3"/>
    </reaction>
</comment>
<dbReference type="Pfam" id="PF02518">
    <property type="entry name" value="HATPase_c"/>
    <property type="match status" value="1"/>
</dbReference>
<dbReference type="InterPro" id="IPR003594">
    <property type="entry name" value="HATPase_dom"/>
</dbReference>
<dbReference type="InterPro" id="IPR003661">
    <property type="entry name" value="HisK_dim/P_dom"/>
</dbReference>
<evidence type="ECO:0000256" key="2">
    <source>
        <dbReference type="ARBA" id="ARBA00004370"/>
    </source>
</evidence>
<dbReference type="Pfam" id="PF00512">
    <property type="entry name" value="HisKA"/>
    <property type="match status" value="1"/>
</dbReference>
<dbReference type="InterPro" id="IPR050428">
    <property type="entry name" value="TCS_sensor_his_kinase"/>
</dbReference>
<reference evidence="14 15" key="1">
    <citation type="submission" date="2019-07" db="EMBL/GenBank/DDBJ databases">
        <title>Whole genome shotgun sequence of Pseudoalteromonas espejiana NBRC 102222.</title>
        <authorList>
            <person name="Hosoyama A."/>
            <person name="Uohara A."/>
            <person name="Ohji S."/>
            <person name="Ichikawa N."/>
        </authorList>
    </citation>
    <scope>NUCLEOTIDE SEQUENCE [LARGE SCALE GENOMIC DNA]</scope>
    <source>
        <strain evidence="14 15">NBRC 102222</strain>
    </source>
</reference>
<protein>
    <recommendedName>
        <fullName evidence="3">histidine kinase</fullName>
        <ecNumber evidence="3">2.7.13.3</ecNumber>
    </recommendedName>
</protein>
<evidence type="ECO:0000256" key="1">
    <source>
        <dbReference type="ARBA" id="ARBA00000085"/>
    </source>
</evidence>
<dbReference type="OrthoDB" id="9809766at2"/>
<evidence type="ECO:0000256" key="8">
    <source>
        <dbReference type="ARBA" id="ARBA00022989"/>
    </source>
</evidence>
<evidence type="ECO:0000259" key="12">
    <source>
        <dbReference type="PROSITE" id="PS50109"/>
    </source>
</evidence>
<keyword evidence="7 14" id="KW-0418">Kinase</keyword>
<organism evidence="14 15">
    <name type="scientific">Pseudoalteromonas espejiana</name>
    <dbReference type="NCBI Taxonomy" id="28107"/>
    <lineage>
        <taxon>Bacteria</taxon>
        <taxon>Pseudomonadati</taxon>
        <taxon>Pseudomonadota</taxon>
        <taxon>Gammaproteobacteria</taxon>
        <taxon>Alteromonadales</taxon>
        <taxon>Pseudoalteromonadaceae</taxon>
        <taxon>Pseudoalteromonas</taxon>
    </lineage>
</organism>
<dbReference type="InterPro" id="IPR013727">
    <property type="entry name" value="2CSK_N"/>
</dbReference>
<dbReference type="InterPro" id="IPR005467">
    <property type="entry name" value="His_kinase_dom"/>
</dbReference>
<gene>
    <name evidence="14" type="primary">tctE</name>
    <name evidence="14" type="ORF">PES01_04290</name>
</gene>
<dbReference type="SMART" id="SM00387">
    <property type="entry name" value="HATPase_c"/>
    <property type="match status" value="1"/>
</dbReference>
<dbReference type="RefSeq" id="WP_089347332.1">
    <property type="nucleotide sequence ID" value="NZ_BJUM01000003.1"/>
</dbReference>
<dbReference type="Gene3D" id="3.30.565.10">
    <property type="entry name" value="Histidine kinase-like ATPase, C-terminal domain"/>
    <property type="match status" value="1"/>
</dbReference>
<dbReference type="PROSITE" id="PS50109">
    <property type="entry name" value="HIS_KIN"/>
    <property type="match status" value="1"/>
</dbReference>